<gene>
    <name evidence="2" type="ORF">J9253_17805</name>
</gene>
<proteinExistence type="predicted"/>
<sequence>MIISHKICLNPNNKQATYLAKAAGIARFAYNSKMPRKWQLFNWEADSSTSLLDVPSIRNSKRRAKAATVSPSPTTNSALPLAASAFPILG</sequence>
<feature type="domain" description="Transposase putative helix-turn-helix" evidence="1">
    <location>
        <begin position="1"/>
        <end position="31"/>
    </location>
</feature>
<dbReference type="InterPro" id="IPR021027">
    <property type="entry name" value="Transposase_put_HTH"/>
</dbReference>
<name>A0ABX7WRG9_9GAMM</name>
<dbReference type="EMBL" id="CP072801">
    <property type="protein sequence ID" value="QTR45822.1"/>
    <property type="molecule type" value="Genomic_DNA"/>
</dbReference>
<dbReference type="Pfam" id="PF12323">
    <property type="entry name" value="HTH_OrfB_IS605"/>
    <property type="match status" value="1"/>
</dbReference>
<protein>
    <submittedName>
        <fullName evidence="2">Helix-turn-helix domain-containing protein</fullName>
    </submittedName>
</protein>
<organism evidence="2 3">
    <name type="scientific">Thiothrix litoralis</name>
    <dbReference type="NCBI Taxonomy" id="2891210"/>
    <lineage>
        <taxon>Bacteria</taxon>
        <taxon>Pseudomonadati</taxon>
        <taxon>Pseudomonadota</taxon>
        <taxon>Gammaproteobacteria</taxon>
        <taxon>Thiotrichales</taxon>
        <taxon>Thiotrichaceae</taxon>
        <taxon>Thiothrix</taxon>
    </lineage>
</organism>
<accession>A0ABX7WRG9</accession>
<reference evidence="2 3" key="1">
    <citation type="submission" date="2021-04" db="EMBL/GenBank/DDBJ databases">
        <title>Genomics, taxonomy and metabolism of representatives of sulfur bacteria of the genus Thiothrix: Thiothrix fructosivorans QT, Thiothrix unzii A1T and three new species, Thiothrix subterranea sp. nov., Thiothrix litoralis sp. nov. and 'Candidatus Thiothrix anitrata' sp. nov.</title>
        <authorList>
            <person name="Ravin N.V."/>
            <person name="Smolyakov D."/>
            <person name="Rudenko T.S."/>
            <person name="Mardanov A.V."/>
            <person name="Beletsky A.V."/>
            <person name="Markov N.D."/>
            <person name="Fomenkov A.I."/>
            <person name="Roberts R.J."/>
            <person name="Karnachuk O.V."/>
            <person name="Novikov A."/>
            <person name="Grabovich M.Y."/>
        </authorList>
    </citation>
    <scope>NUCLEOTIDE SEQUENCE [LARGE SCALE GENOMIC DNA]</scope>
    <source>
        <strain evidence="2 3">AS</strain>
    </source>
</reference>
<evidence type="ECO:0000259" key="1">
    <source>
        <dbReference type="Pfam" id="PF12323"/>
    </source>
</evidence>
<evidence type="ECO:0000313" key="2">
    <source>
        <dbReference type="EMBL" id="QTR45822.1"/>
    </source>
</evidence>
<evidence type="ECO:0000313" key="3">
    <source>
        <dbReference type="Proteomes" id="UP000672039"/>
    </source>
</evidence>
<dbReference type="Proteomes" id="UP000672039">
    <property type="component" value="Chromosome"/>
</dbReference>
<keyword evidence="3" id="KW-1185">Reference proteome</keyword>